<gene>
    <name evidence="2" type="ORF">NRB56_15500</name>
</gene>
<dbReference type="GO" id="GO:0003677">
    <property type="term" value="F:DNA binding"/>
    <property type="evidence" value="ECO:0007669"/>
    <property type="project" value="InterPro"/>
</dbReference>
<dbReference type="GO" id="GO:0006355">
    <property type="term" value="P:regulation of DNA-templated transcription"/>
    <property type="evidence" value="ECO:0007669"/>
    <property type="project" value="InterPro"/>
</dbReference>
<proteinExistence type="predicted"/>
<name>A0A7K0DK62_9NOCA</name>
<sequence>MFPVEHDSLIIAESDRSNRHCRCGRRGRAAEVHHVARPVLSSREREVLVEWIKSDTKADACAHLFVTVSTLNTHITRIRKKYADVGRPAGTKAALMARAVQDGLIDVGEL</sequence>
<dbReference type="InterPro" id="IPR016032">
    <property type="entry name" value="Sig_transdc_resp-reg_C-effctor"/>
</dbReference>
<feature type="domain" description="HTH luxR-type" evidence="1">
    <location>
        <begin position="39"/>
        <end position="81"/>
    </location>
</feature>
<dbReference type="SUPFAM" id="SSF46894">
    <property type="entry name" value="C-terminal effector domain of the bipartite response regulators"/>
    <property type="match status" value="1"/>
</dbReference>
<evidence type="ECO:0000313" key="3">
    <source>
        <dbReference type="Proteomes" id="UP000431401"/>
    </source>
</evidence>
<organism evidence="2 3">
    <name type="scientific">Nocardia aurantia</name>
    <dbReference type="NCBI Taxonomy" id="2585199"/>
    <lineage>
        <taxon>Bacteria</taxon>
        <taxon>Bacillati</taxon>
        <taxon>Actinomycetota</taxon>
        <taxon>Actinomycetes</taxon>
        <taxon>Mycobacteriales</taxon>
        <taxon>Nocardiaceae</taxon>
        <taxon>Nocardia</taxon>
    </lineage>
</organism>
<protein>
    <recommendedName>
        <fullName evidence="1">HTH luxR-type domain-containing protein</fullName>
    </recommendedName>
</protein>
<accession>A0A7K0DK62</accession>
<keyword evidence="3" id="KW-1185">Reference proteome</keyword>
<dbReference type="InterPro" id="IPR036388">
    <property type="entry name" value="WH-like_DNA-bd_sf"/>
</dbReference>
<dbReference type="Pfam" id="PF00196">
    <property type="entry name" value="GerE"/>
    <property type="match status" value="1"/>
</dbReference>
<dbReference type="Proteomes" id="UP000431401">
    <property type="component" value="Unassembled WGS sequence"/>
</dbReference>
<evidence type="ECO:0000313" key="2">
    <source>
        <dbReference type="EMBL" id="MQY25991.1"/>
    </source>
</evidence>
<dbReference type="Gene3D" id="1.10.10.10">
    <property type="entry name" value="Winged helix-like DNA-binding domain superfamily/Winged helix DNA-binding domain"/>
    <property type="match status" value="1"/>
</dbReference>
<reference evidence="2 3" key="1">
    <citation type="submission" date="2019-10" db="EMBL/GenBank/DDBJ databases">
        <title>Nocardia macrotermitis sp. nov. and Nocardia aurantia sp. nov., isolated from the gut of fungus growing-termite Macrotermes natalensis.</title>
        <authorList>
            <person name="Benndorf R."/>
            <person name="Schwitalla J."/>
            <person name="Martin K."/>
            <person name="De Beer W."/>
            <person name="Kaster A.-K."/>
            <person name="Vollmers J."/>
            <person name="Poulsen M."/>
            <person name="Beemelmanns C."/>
        </authorList>
    </citation>
    <scope>NUCLEOTIDE SEQUENCE [LARGE SCALE GENOMIC DNA]</scope>
    <source>
        <strain evidence="2 3">RB56</strain>
    </source>
</reference>
<dbReference type="InterPro" id="IPR000792">
    <property type="entry name" value="Tscrpt_reg_LuxR_C"/>
</dbReference>
<dbReference type="AlphaFoldDB" id="A0A7K0DK62"/>
<evidence type="ECO:0000259" key="1">
    <source>
        <dbReference type="Pfam" id="PF00196"/>
    </source>
</evidence>
<comment type="caution">
    <text evidence="2">The sequence shown here is derived from an EMBL/GenBank/DDBJ whole genome shotgun (WGS) entry which is preliminary data.</text>
</comment>
<dbReference type="EMBL" id="WEGI01000003">
    <property type="protein sequence ID" value="MQY25991.1"/>
    <property type="molecule type" value="Genomic_DNA"/>
</dbReference>